<dbReference type="CDD" id="cd05286">
    <property type="entry name" value="QOR2"/>
    <property type="match status" value="1"/>
</dbReference>
<dbReference type="AlphaFoldDB" id="A0A0A7PTB6"/>
<feature type="domain" description="Enoyl reductase (ER)" evidence="3">
    <location>
        <begin position="10"/>
        <end position="320"/>
    </location>
</feature>
<dbReference type="InterPro" id="IPR020843">
    <property type="entry name" value="ER"/>
</dbReference>
<dbReference type="SUPFAM" id="SSF51735">
    <property type="entry name" value="NAD(P)-binding Rossmann-fold domains"/>
    <property type="match status" value="1"/>
</dbReference>
<dbReference type="KEGG" id="sphk:SKP52_22365"/>
<dbReference type="PANTHER" id="PTHR48106">
    <property type="entry name" value="QUINONE OXIDOREDUCTASE PIG3-RELATED"/>
    <property type="match status" value="1"/>
</dbReference>
<keyword evidence="5" id="KW-1185">Reference proteome</keyword>
<name>A0A0A7PTB6_9SPHN</name>
<dbReference type="STRING" id="1515612.SKP52_22365"/>
<evidence type="ECO:0000256" key="2">
    <source>
        <dbReference type="ARBA" id="ARBA00023002"/>
    </source>
</evidence>
<evidence type="ECO:0000256" key="1">
    <source>
        <dbReference type="ARBA" id="ARBA00022857"/>
    </source>
</evidence>
<dbReference type="GO" id="GO:0035925">
    <property type="term" value="F:mRNA 3'-UTR AU-rich region binding"/>
    <property type="evidence" value="ECO:0007669"/>
    <property type="project" value="TreeGrafter"/>
</dbReference>
<dbReference type="SMART" id="SM00829">
    <property type="entry name" value="PKS_ER"/>
    <property type="match status" value="1"/>
</dbReference>
<dbReference type="GO" id="GO:0070402">
    <property type="term" value="F:NADPH binding"/>
    <property type="evidence" value="ECO:0007669"/>
    <property type="project" value="TreeGrafter"/>
</dbReference>
<gene>
    <name evidence="4" type="ORF">SKP52_22365</name>
</gene>
<dbReference type="EMBL" id="CP009122">
    <property type="protein sequence ID" value="AJA11322.1"/>
    <property type="molecule type" value="Genomic_DNA"/>
</dbReference>
<dbReference type="Gene3D" id="3.90.180.10">
    <property type="entry name" value="Medium-chain alcohol dehydrogenases, catalytic domain"/>
    <property type="match status" value="1"/>
</dbReference>
<dbReference type="SUPFAM" id="SSF50129">
    <property type="entry name" value="GroES-like"/>
    <property type="match status" value="1"/>
</dbReference>
<dbReference type="Pfam" id="PF13602">
    <property type="entry name" value="ADH_zinc_N_2"/>
    <property type="match status" value="1"/>
</dbReference>
<keyword evidence="1" id="KW-0521">NADP</keyword>
<dbReference type="Proteomes" id="UP000030907">
    <property type="component" value="Chromosome"/>
</dbReference>
<dbReference type="RefSeq" id="WP_039578842.1">
    <property type="nucleotide sequence ID" value="NZ_CP009122.1"/>
</dbReference>
<dbReference type="InterPro" id="IPR036291">
    <property type="entry name" value="NAD(P)-bd_dom_sf"/>
</dbReference>
<protein>
    <submittedName>
        <fullName evidence="4">Alcohol dehydrogenase</fullName>
    </submittedName>
</protein>
<evidence type="ECO:0000313" key="4">
    <source>
        <dbReference type="EMBL" id="AJA11322.1"/>
    </source>
</evidence>
<dbReference type="Gene3D" id="3.40.50.720">
    <property type="entry name" value="NAD(P)-binding Rossmann-like Domain"/>
    <property type="match status" value="1"/>
</dbReference>
<dbReference type="Pfam" id="PF08240">
    <property type="entry name" value="ADH_N"/>
    <property type="match status" value="1"/>
</dbReference>
<dbReference type="PANTHER" id="PTHR48106:SF13">
    <property type="entry name" value="QUINONE OXIDOREDUCTASE-RELATED"/>
    <property type="match status" value="1"/>
</dbReference>
<proteinExistence type="predicted"/>
<organism evidence="4 5">
    <name type="scientific">Sphingopyxis fribergensis</name>
    <dbReference type="NCBI Taxonomy" id="1515612"/>
    <lineage>
        <taxon>Bacteria</taxon>
        <taxon>Pseudomonadati</taxon>
        <taxon>Pseudomonadota</taxon>
        <taxon>Alphaproteobacteria</taxon>
        <taxon>Sphingomonadales</taxon>
        <taxon>Sphingomonadaceae</taxon>
        <taxon>Sphingopyxis</taxon>
    </lineage>
</organism>
<dbReference type="GO" id="GO:0003960">
    <property type="term" value="F:quinone reductase (NADPH) activity"/>
    <property type="evidence" value="ECO:0007669"/>
    <property type="project" value="InterPro"/>
</dbReference>
<evidence type="ECO:0000259" key="3">
    <source>
        <dbReference type="SMART" id="SM00829"/>
    </source>
</evidence>
<dbReference type="OrthoDB" id="9805883at2"/>
<accession>A0A0A7PTB6</accession>
<dbReference type="InterPro" id="IPR013154">
    <property type="entry name" value="ADH-like_N"/>
</dbReference>
<dbReference type="InterPro" id="IPR047618">
    <property type="entry name" value="QOR-like"/>
</dbReference>
<keyword evidence="2" id="KW-0560">Oxidoreductase</keyword>
<dbReference type="GO" id="GO:0005829">
    <property type="term" value="C:cytosol"/>
    <property type="evidence" value="ECO:0007669"/>
    <property type="project" value="TreeGrafter"/>
</dbReference>
<dbReference type="InterPro" id="IPR011032">
    <property type="entry name" value="GroES-like_sf"/>
</dbReference>
<sequence>MRAVVMTMIGGREVLDHTERPEPAAGPGEALVEIAVAGVNFMDIGVRQGMAWTETPNPKILGVEGAGRVLAVGEGVETVQPGQRVAWVYAPGSYAERIAVPATSLVPVPDAIDDRTAASIMMQGLTASHFATDFYPVQPGDIAFVHAAAGGLGLLLTQIIKLCGGRVIGRVSSQDKVAAAREAGADHVIVDTEGRFAEEALRLTDGEGVHVVYDGSGPATFKGSLDVLRRSGTFCWYGPVLGGPGPLDIMSLPKSIKIGYAVFFDHIHTAELLAKHASQLFRWVADGKLKVRIGGEYALADAARAHAAMESRGTTGKLVLIP</sequence>
<reference evidence="4 5" key="1">
    <citation type="journal article" date="2015" name="Int. J. Syst. Evol. Microbiol.">
        <title>Description of Sphingopyxis fribergensis sp. nov. - a soil bacterium with the ability to degrade styrene and phenylacetic acid.</title>
        <authorList>
            <person name="Oelschlagel M."/>
            <person name="Ruckert C."/>
            <person name="Kalinowski J."/>
            <person name="Schmidt G."/>
            <person name="Schlomann M."/>
            <person name="Tischler D."/>
        </authorList>
    </citation>
    <scope>NUCLEOTIDE SEQUENCE [LARGE SCALE GENOMIC DNA]</scope>
    <source>
        <strain evidence="4 5">Kp5.2</strain>
    </source>
</reference>
<evidence type="ECO:0000313" key="5">
    <source>
        <dbReference type="Proteomes" id="UP000030907"/>
    </source>
</evidence>
<dbReference type="HOGENOM" id="CLU_026673_3_1_5"/>